<accession>A0A7W9J9F6</accession>
<comment type="caution">
    <text evidence="1">The sequence shown here is derived from an EMBL/GenBank/DDBJ whole genome shotgun (WGS) entry which is preliminary data.</text>
</comment>
<organism evidence="1 2">
    <name type="scientific">Kribbella italica</name>
    <dbReference type="NCBI Taxonomy" id="1540520"/>
    <lineage>
        <taxon>Bacteria</taxon>
        <taxon>Bacillati</taxon>
        <taxon>Actinomycetota</taxon>
        <taxon>Actinomycetes</taxon>
        <taxon>Propionibacteriales</taxon>
        <taxon>Kribbellaceae</taxon>
        <taxon>Kribbella</taxon>
    </lineage>
</organism>
<proteinExistence type="predicted"/>
<dbReference type="AlphaFoldDB" id="A0A7W9J9F6"/>
<reference evidence="1 2" key="1">
    <citation type="submission" date="2020-08" db="EMBL/GenBank/DDBJ databases">
        <title>Sequencing the genomes of 1000 actinobacteria strains.</title>
        <authorList>
            <person name="Klenk H.-P."/>
        </authorList>
    </citation>
    <scope>NUCLEOTIDE SEQUENCE [LARGE SCALE GENOMIC DNA]</scope>
    <source>
        <strain evidence="1 2">DSM 28967</strain>
    </source>
</reference>
<dbReference type="RefSeq" id="WP_184798020.1">
    <property type="nucleotide sequence ID" value="NZ_JACHMY010000001.1"/>
</dbReference>
<protein>
    <submittedName>
        <fullName evidence="1">Uncharacterized protein</fullName>
    </submittedName>
</protein>
<keyword evidence="2" id="KW-1185">Reference proteome</keyword>
<gene>
    <name evidence="1" type="ORF">HDA39_004493</name>
</gene>
<evidence type="ECO:0000313" key="1">
    <source>
        <dbReference type="EMBL" id="MBB5837759.1"/>
    </source>
</evidence>
<dbReference type="EMBL" id="JACHMY010000001">
    <property type="protein sequence ID" value="MBB5837759.1"/>
    <property type="molecule type" value="Genomic_DNA"/>
</dbReference>
<sequence length="85" mass="9523">MSNNEPSLIDPGDWVLVRLRKSHFVYGYVERTEAHGFRVIVHRLSGRYLCEDPAEFVIPWANVAGHIAVVDPCGCDWVPDFPAGA</sequence>
<name>A0A7W9J9F6_9ACTN</name>
<evidence type="ECO:0000313" key="2">
    <source>
        <dbReference type="Proteomes" id="UP000549971"/>
    </source>
</evidence>
<dbReference type="Proteomes" id="UP000549971">
    <property type="component" value="Unassembled WGS sequence"/>
</dbReference>